<feature type="transmembrane region" description="Helical" evidence="1">
    <location>
        <begin position="41"/>
        <end position="60"/>
    </location>
</feature>
<feature type="transmembrane region" description="Helical" evidence="1">
    <location>
        <begin position="92"/>
        <end position="111"/>
    </location>
</feature>
<gene>
    <name evidence="2" type="ORF">DW116_08155</name>
</gene>
<proteinExistence type="predicted"/>
<keyword evidence="1" id="KW-1133">Transmembrane helix</keyword>
<feature type="transmembrane region" description="Helical" evidence="1">
    <location>
        <begin position="67"/>
        <end position="86"/>
    </location>
</feature>
<dbReference type="RefSeq" id="WP_118279124.1">
    <property type="nucleotide sequence ID" value="NZ_JAQDJO010000017.1"/>
</dbReference>
<accession>A0A415D4T8</accession>
<keyword evidence="1" id="KW-0812">Transmembrane</keyword>
<evidence type="ECO:0008006" key="4">
    <source>
        <dbReference type="Google" id="ProtNLM"/>
    </source>
</evidence>
<protein>
    <recommendedName>
        <fullName evidence="4">Lipoprotein</fullName>
    </recommendedName>
</protein>
<dbReference type="EMBL" id="QRMI01000018">
    <property type="protein sequence ID" value="RHJ61137.1"/>
    <property type="molecule type" value="Genomic_DNA"/>
</dbReference>
<evidence type="ECO:0000313" key="2">
    <source>
        <dbReference type="EMBL" id="RHJ61137.1"/>
    </source>
</evidence>
<dbReference type="PROSITE" id="PS51257">
    <property type="entry name" value="PROKAR_LIPOPROTEIN"/>
    <property type="match status" value="1"/>
</dbReference>
<organism evidence="2 3">
    <name type="scientific">[Ruminococcus] lactaris</name>
    <dbReference type="NCBI Taxonomy" id="46228"/>
    <lineage>
        <taxon>Bacteria</taxon>
        <taxon>Bacillati</taxon>
        <taxon>Bacillota</taxon>
        <taxon>Clostridia</taxon>
        <taxon>Lachnospirales</taxon>
        <taxon>Lachnospiraceae</taxon>
        <taxon>Mediterraneibacter</taxon>
    </lineage>
</organism>
<evidence type="ECO:0000313" key="3">
    <source>
        <dbReference type="Proteomes" id="UP000285832"/>
    </source>
</evidence>
<dbReference type="AlphaFoldDB" id="A0A415D4T8"/>
<sequence>MKTWKLVSGILSIILFAVVSMQSCAVGIGNTLQDNGEVGGSAGIIVAILLLAGGIVSIVTRNGGKGGNIALIVLFGLAALCGFTMGGSYSDLTIWSAWCLICAILAIISIVKKPKNQ</sequence>
<comment type="caution">
    <text evidence="2">The sequence shown here is derived from an EMBL/GenBank/DDBJ whole genome shotgun (WGS) entry which is preliminary data.</text>
</comment>
<name>A0A415D4T8_9FIRM</name>
<keyword evidence="1" id="KW-0472">Membrane</keyword>
<evidence type="ECO:0000256" key="1">
    <source>
        <dbReference type="SAM" id="Phobius"/>
    </source>
</evidence>
<reference evidence="2 3" key="1">
    <citation type="submission" date="2018-08" db="EMBL/GenBank/DDBJ databases">
        <title>A genome reference for cultivated species of the human gut microbiota.</title>
        <authorList>
            <person name="Zou Y."/>
            <person name="Xue W."/>
            <person name="Luo G."/>
        </authorList>
    </citation>
    <scope>NUCLEOTIDE SEQUENCE [LARGE SCALE GENOMIC DNA]</scope>
    <source>
        <strain evidence="2 3">AM09-9</strain>
    </source>
</reference>
<dbReference type="Proteomes" id="UP000285832">
    <property type="component" value="Unassembled WGS sequence"/>
</dbReference>